<dbReference type="Proteomes" id="UP001596083">
    <property type="component" value="Unassembled WGS sequence"/>
</dbReference>
<comment type="caution">
    <text evidence="1">The sequence shown here is derived from an EMBL/GenBank/DDBJ whole genome shotgun (WGS) entry which is preliminary data.</text>
</comment>
<evidence type="ECO:0000313" key="1">
    <source>
        <dbReference type="EMBL" id="MFC5724159.1"/>
    </source>
</evidence>
<dbReference type="EMBL" id="JBHSPB010000024">
    <property type="protein sequence ID" value="MFC5724159.1"/>
    <property type="molecule type" value="Genomic_DNA"/>
</dbReference>
<evidence type="ECO:0000313" key="2">
    <source>
        <dbReference type="Proteomes" id="UP001596083"/>
    </source>
</evidence>
<accession>A0ABW0Z9G4</accession>
<gene>
    <name evidence="1" type="ORF">ACFP1Z_28730</name>
</gene>
<reference evidence="2" key="1">
    <citation type="journal article" date="2019" name="Int. J. Syst. Evol. Microbiol.">
        <title>The Global Catalogue of Microorganisms (GCM) 10K type strain sequencing project: providing services to taxonomists for standard genome sequencing and annotation.</title>
        <authorList>
            <consortium name="The Broad Institute Genomics Platform"/>
            <consortium name="The Broad Institute Genome Sequencing Center for Infectious Disease"/>
            <person name="Wu L."/>
            <person name="Ma J."/>
        </authorList>
    </citation>
    <scope>NUCLEOTIDE SEQUENCE [LARGE SCALE GENOMIC DNA]</scope>
    <source>
        <strain evidence="2">CGMCC 4.7304</strain>
    </source>
</reference>
<organism evidence="1 2">
    <name type="scientific">Streptomyces gamaensis</name>
    <dbReference type="NCBI Taxonomy" id="1763542"/>
    <lineage>
        <taxon>Bacteria</taxon>
        <taxon>Bacillati</taxon>
        <taxon>Actinomycetota</taxon>
        <taxon>Actinomycetes</taxon>
        <taxon>Kitasatosporales</taxon>
        <taxon>Streptomycetaceae</taxon>
        <taxon>Streptomyces</taxon>
    </lineage>
</organism>
<sequence>MKADPAKLSLEFHHAHRLLDPSGQGIQTWHVRIVADTETIGSLRATRGLYWKSGNLHDRMADEQDFLAVASGQLLNPDGSFTDKFEDFIEMPGSVLVIDQLELPAPWDDPLIVAGVATNVIDRLTDNYFAVVFPRATVPGCVGAALLDEAAALLSAEPFSDELRIIDNALAAPEQAAHQVRERLRLRTRCSGAEPWNEDGEDDYEVLTPRTAAVLRLALKELSDEAWQEAVALGDEPVRRGADGLFGALPPVTFRQDHVWRRQMARTFDDLGDDLAAGTELEPRCTGEEMALHLGIARAKALERNRPRLVREVVAGLPEHRSDFDWFACSSDLFQDHDVLMLFDAALDGIEDSGSDVNQALGMVNLAPLDWFTPFGPARDPDRGFRNP</sequence>
<keyword evidence="2" id="KW-1185">Reference proteome</keyword>
<proteinExistence type="predicted"/>
<protein>
    <submittedName>
        <fullName evidence="1">Uncharacterized protein</fullName>
    </submittedName>
</protein>
<name>A0ABW0Z9G4_9ACTN</name>
<dbReference type="RefSeq" id="WP_390320593.1">
    <property type="nucleotide sequence ID" value="NZ_JBHSPB010000024.1"/>
</dbReference>